<feature type="transmembrane region" description="Helical" evidence="1">
    <location>
        <begin position="236"/>
        <end position="260"/>
    </location>
</feature>
<feature type="transmembrane region" description="Helical" evidence="1">
    <location>
        <begin position="44"/>
        <end position="63"/>
    </location>
</feature>
<sequence>MQHYQVVRYLRVNALPVAIGTGIVLYFAFHYLRFLDPLRPAGHWWVDTGVQFLIFVMLFIAFCKIDPHQMRPRRWHWFLVLIQAGGSLALALYLLYSGQTNNAIIDGLIACLICPTAAAASVITGKLGGNESSLTTYTLISNTTAAVAIPLIFPLLQSNGQGLANFSHDFYAVSVRIFPMLVLPLICAFALRYLCRPVHQFIATKSKDLGFYLWAVTLVSVSAKSMSNIVNSGESALTLWILAGVGLFACLLQFALGKLIGNFEGQRISAGQGLGQKNMAFGIWACYTYLSPAAAIAPGCYVLWQNIVNSWQLWYKDHFDAKRAAKGLPVYHE</sequence>
<feature type="transmembrane region" description="Helical" evidence="1">
    <location>
        <begin position="173"/>
        <end position="191"/>
    </location>
</feature>
<dbReference type="EMBL" id="JADINH010000106">
    <property type="protein sequence ID" value="MBO8415709.1"/>
    <property type="molecule type" value="Genomic_DNA"/>
</dbReference>
<name>A0A9D9DC61_9GAMM</name>
<evidence type="ECO:0000313" key="3">
    <source>
        <dbReference type="Proteomes" id="UP000823631"/>
    </source>
</evidence>
<evidence type="ECO:0000256" key="1">
    <source>
        <dbReference type="SAM" id="Phobius"/>
    </source>
</evidence>
<protein>
    <submittedName>
        <fullName evidence="2">Bile acid:sodium symporter</fullName>
    </submittedName>
</protein>
<keyword evidence="1" id="KW-1133">Transmembrane helix</keyword>
<dbReference type="Proteomes" id="UP000823631">
    <property type="component" value="Unassembled WGS sequence"/>
</dbReference>
<evidence type="ECO:0000313" key="2">
    <source>
        <dbReference type="EMBL" id="MBO8415709.1"/>
    </source>
</evidence>
<keyword evidence="1" id="KW-0472">Membrane</keyword>
<proteinExistence type="predicted"/>
<feature type="transmembrane region" description="Helical" evidence="1">
    <location>
        <begin position="12"/>
        <end position="32"/>
    </location>
</feature>
<accession>A0A9D9DC61</accession>
<dbReference type="AlphaFoldDB" id="A0A9D9DC61"/>
<organism evidence="2 3">
    <name type="scientific">Candidatus Avisuccinivibrio stercorigallinarum</name>
    <dbReference type="NCBI Taxonomy" id="2840704"/>
    <lineage>
        <taxon>Bacteria</taxon>
        <taxon>Pseudomonadati</taxon>
        <taxon>Pseudomonadota</taxon>
        <taxon>Gammaproteobacteria</taxon>
        <taxon>Aeromonadales</taxon>
        <taxon>Succinivibrionaceae</taxon>
        <taxon>Succinivibrionaceae incertae sedis</taxon>
        <taxon>Candidatus Avisuccinivibrio</taxon>
    </lineage>
</organism>
<feature type="transmembrane region" description="Helical" evidence="1">
    <location>
        <begin position="281"/>
        <end position="304"/>
    </location>
</feature>
<comment type="caution">
    <text evidence="2">The sequence shown here is derived from an EMBL/GenBank/DDBJ whole genome shotgun (WGS) entry which is preliminary data.</text>
</comment>
<dbReference type="InterPro" id="IPR038770">
    <property type="entry name" value="Na+/solute_symporter_sf"/>
</dbReference>
<dbReference type="InterPro" id="IPR016833">
    <property type="entry name" value="Put_Na-Bile_cotransptr"/>
</dbReference>
<feature type="transmembrane region" description="Helical" evidence="1">
    <location>
        <begin position="134"/>
        <end position="153"/>
    </location>
</feature>
<gene>
    <name evidence="2" type="ORF">IAB19_04955</name>
</gene>
<reference evidence="2" key="2">
    <citation type="journal article" date="2021" name="PeerJ">
        <title>Extensive microbial diversity within the chicken gut microbiome revealed by metagenomics and culture.</title>
        <authorList>
            <person name="Gilroy R."/>
            <person name="Ravi A."/>
            <person name="Getino M."/>
            <person name="Pursley I."/>
            <person name="Horton D.L."/>
            <person name="Alikhan N.F."/>
            <person name="Baker D."/>
            <person name="Gharbi K."/>
            <person name="Hall N."/>
            <person name="Watson M."/>
            <person name="Adriaenssens E.M."/>
            <person name="Foster-Nyarko E."/>
            <person name="Jarju S."/>
            <person name="Secka A."/>
            <person name="Antonio M."/>
            <person name="Oren A."/>
            <person name="Chaudhuri R.R."/>
            <person name="La Ragione R."/>
            <person name="Hildebrand F."/>
            <person name="Pallen M.J."/>
        </authorList>
    </citation>
    <scope>NUCLEOTIDE SEQUENCE</scope>
    <source>
        <strain evidence="2">17213</strain>
    </source>
</reference>
<feature type="transmembrane region" description="Helical" evidence="1">
    <location>
        <begin position="75"/>
        <end position="96"/>
    </location>
</feature>
<dbReference type="Gene3D" id="1.20.1530.20">
    <property type="match status" value="1"/>
</dbReference>
<keyword evidence="1" id="KW-0812">Transmembrane</keyword>
<reference evidence="2" key="1">
    <citation type="submission" date="2020-10" db="EMBL/GenBank/DDBJ databases">
        <authorList>
            <person name="Gilroy R."/>
        </authorList>
    </citation>
    <scope>NUCLEOTIDE SEQUENCE</scope>
    <source>
        <strain evidence="2">17213</strain>
    </source>
</reference>
<feature type="transmembrane region" description="Helical" evidence="1">
    <location>
        <begin position="102"/>
        <end position="122"/>
    </location>
</feature>
<dbReference type="Pfam" id="PF13593">
    <property type="entry name" value="SBF_like"/>
    <property type="match status" value="1"/>
</dbReference>